<organism evidence="1 2">
    <name type="scientific">Bremerella alba</name>
    <dbReference type="NCBI Taxonomy" id="980252"/>
    <lineage>
        <taxon>Bacteria</taxon>
        <taxon>Pseudomonadati</taxon>
        <taxon>Planctomycetota</taxon>
        <taxon>Planctomycetia</taxon>
        <taxon>Pirellulales</taxon>
        <taxon>Pirellulaceae</taxon>
        <taxon>Bremerella</taxon>
    </lineage>
</organism>
<dbReference type="AlphaFoldDB" id="A0A7V8V2X9"/>
<reference evidence="1 2" key="1">
    <citation type="submission" date="2020-05" db="EMBL/GenBank/DDBJ databases">
        <title>Bremerella alba sp. nov., a novel planctomycete isolated from the surface of the macroalga Fucus spiralis.</title>
        <authorList>
            <person name="Godinho O."/>
            <person name="Botelho R."/>
            <person name="Albuquerque L."/>
            <person name="Wiegand S."/>
            <person name="Da Costa M.S."/>
            <person name="Lobo-Da-Cunha A."/>
            <person name="Jogler C."/>
            <person name="Lage O.M."/>
        </authorList>
    </citation>
    <scope>NUCLEOTIDE SEQUENCE [LARGE SCALE GENOMIC DNA]</scope>
    <source>
        <strain evidence="1 2">FF15</strain>
    </source>
</reference>
<dbReference type="Proteomes" id="UP000551616">
    <property type="component" value="Unassembled WGS sequence"/>
</dbReference>
<comment type="caution">
    <text evidence="1">The sequence shown here is derived from an EMBL/GenBank/DDBJ whole genome shotgun (WGS) entry which is preliminary data.</text>
</comment>
<dbReference type="EMBL" id="JABRWO010000002">
    <property type="protein sequence ID" value="MBA2113896.1"/>
    <property type="molecule type" value="Genomic_DNA"/>
</dbReference>
<sequence length="46" mass="5340">MKIPGNVKRSTTENLAAIRKAVEKHFPKNQRRTICFRVSHEFLSIS</sequence>
<name>A0A7V8V2X9_9BACT</name>
<proteinExistence type="predicted"/>
<evidence type="ECO:0000313" key="1">
    <source>
        <dbReference type="EMBL" id="MBA2113896.1"/>
    </source>
</evidence>
<evidence type="ECO:0000313" key="2">
    <source>
        <dbReference type="Proteomes" id="UP000551616"/>
    </source>
</evidence>
<gene>
    <name evidence="1" type="ORF">HOV93_10490</name>
</gene>
<accession>A0A7V8V2X9</accession>
<protein>
    <submittedName>
        <fullName evidence="1">Uncharacterized protein</fullName>
    </submittedName>
</protein>
<keyword evidence="2" id="KW-1185">Reference proteome</keyword>